<proteinExistence type="predicted"/>
<keyword evidence="1" id="KW-0472">Membrane</keyword>
<protein>
    <submittedName>
        <fullName evidence="2">Uncharacterized protein</fullName>
    </submittedName>
</protein>
<accession>A0A453RZ28</accession>
<organism evidence="2 3">
    <name type="scientific">Aegilops tauschii subsp. strangulata</name>
    <name type="common">Goatgrass</name>
    <dbReference type="NCBI Taxonomy" id="200361"/>
    <lineage>
        <taxon>Eukaryota</taxon>
        <taxon>Viridiplantae</taxon>
        <taxon>Streptophyta</taxon>
        <taxon>Embryophyta</taxon>
        <taxon>Tracheophyta</taxon>
        <taxon>Spermatophyta</taxon>
        <taxon>Magnoliopsida</taxon>
        <taxon>Liliopsida</taxon>
        <taxon>Poales</taxon>
        <taxon>Poaceae</taxon>
        <taxon>BOP clade</taxon>
        <taxon>Pooideae</taxon>
        <taxon>Triticodae</taxon>
        <taxon>Triticeae</taxon>
        <taxon>Triticinae</taxon>
        <taxon>Aegilops</taxon>
    </lineage>
</organism>
<keyword evidence="1" id="KW-0812">Transmembrane</keyword>
<reference evidence="2" key="5">
    <citation type="journal article" date="2021" name="G3 (Bethesda)">
        <title>Aegilops tauschii genome assembly Aet v5.0 features greater sequence contiguity and improved annotation.</title>
        <authorList>
            <person name="Wang L."/>
            <person name="Zhu T."/>
            <person name="Rodriguez J.C."/>
            <person name="Deal K.R."/>
            <person name="Dubcovsky J."/>
            <person name="McGuire P.E."/>
            <person name="Lux T."/>
            <person name="Spannagl M."/>
            <person name="Mayer K.F.X."/>
            <person name="Baldrich P."/>
            <person name="Meyers B.C."/>
            <person name="Huo N."/>
            <person name="Gu Y.Q."/>
            <person name="Zhou H."/>
            <person name="Devos K.M."/>
            <person name="Bennetzen J.L."/>
            <person name="Unver T."/>
            <person name="Budak H."/>
            <person name="Gulick P.J."/>
            <person name="Galiba G."/>
            <person name="Kalapos B."/>
            <person name="Nelson D.R."/>
            <person name="Li P."/>
            <person name="You F.M."/>
            <person name="Luo M.C."/>
            <person name="Dvorak J."/>
        </authorList>
    </citation>
    <scope>NUCLEOTIDE SEQUENCE [LARGE SCALE GENOMIC DNA]</scope>
    <source>
        <strain evidence="2">cv. AL8/78</strain>
    </source>
</reference>
<reference evidence="2" key="4">
    <citation type="submission" date="2019-03" db="UniProtKB">
        <authorList>
            <consortium name="EnsemblPlants"/>
        </authorList>
    </citation>
    <scope>IDENTIFICATION</scope>
</reference>
<reference evidence="3" key="1">
    <citation type="journal article" date="2014" name="Science">
        <title>Ancient hybridizations among the ancestral genomes of bread wheat.</title>
        <authorList>
            <consortium name="International Wheat Genome Sequencing Consortium,"/>
            <person name="Marcussen T."/>
            <person name="Sandve S.R."/>
            <person name="Heier L."/>
            <person name="Spannagl M."/>
            <person name="Pfeifer M."/>
            <person name="Jakobsen K.S."/>
            <person name="Wulff B.B."/>
            <person name="Steuernagel B."/>
            <person name="Mayer K.F."/>
            <person name="Olsen O.A."/>
        </authorList>
    </citation>
    <scope>NUCLEOTIDE SEQUENCE [LARGE SCALE GENOMIC DNA]</scope>
    <source>
        <strain evidence="3">cv. AL8/78</strain>
    </source>
</reference>
<dbReference type="AlphaFoldDB" id="A0A453RZ28"/>
<feature type="transmembrane region" description="Helical" evidence="1">
    <location>
        <begin position="12"/>
        <end position="32"/>
    </location>
</feature>
<evidence type="ECO:0000313" key="2">
    <source>
        <dbReference type="EnsemblPlants" id="AET7Gv20763500.3"/>
    </source>
</evidence>
<dbReference type="Proteomes" id="UP000015105">
    <property type="component" value="Chromosome 7D"/>
</dbReference>
<reference evidence="2" key="3">
    <citation type="journal article" date="2017" name="Nature">
        <title>Genome sequence of the progenitor of the wheat D genome Aegilops tauschii.</title>
        <authorList>
            <person name="Luo M.C."/>
            <person name="Gu Y.Q."/>
            <person name="Puiu D."/>
            <person name="Wang H."/>
            <person name="Twardziok S.O."/>
            <person name="Deal K.R."/>
            <person name="Huo N."/>
            <person name="Zhu T."/>
            <person name="Wang L."/>
            <person name="Wang Y."/>
            <person name="McGuire P.E."/>
            <person name="Liu S."/>
            <person name="Long H."/>
            <person name="Ramasamy R.K."/>
            <person name="Rodriguez J.C."/>
            <person name="Van S.L."/>
            <person name="Yuan L."/>
            <person name="Wang Z."/>
            <person name="Xia Z."/>
            <person name="Xiao L."/>
            <person name="Anderson O.D."/>
            <person name="Ouyang S."/>
            <person name="Liang Y."/>
            <person name="Zimin A.V."/>
            <person name="Pertea G."/>
            <person name="Qi P."/>
            <person name="Bennetzen J.L."/>
            <person name="Dai X."/>
            <person name="Dawson M.W."/>
            <person name="Muller H.G."/>
            <person name="Kugler K."/>
            <person name="Rivarola-Duarte L."/>
            <person name="Spannagl M."/>
            <person name="Mayer K.F.X."/>
            <person name="Lu F.H."/>
            <person name="Bevan M.W."/>
            <person name="Leroy P."/>
            <person name="Li P."/>
            <person name="You F.M."/>
            <person name="Sun Q."/>
            <person name="Liu Z."/>
            <person name="Lyons E."/>
            <person name="Wicker T."/>
            <person name="Salzberg S.L."/>
            <person name="Devos K.M."/>
            <person name="Dvorak J."/>
        </authorList>
    </citation>
    <scope>NUCLEOTIDE SEQUENCE [LARGE SCALE GENOMIC DNA]</scope>
    <source>
        <strain evidence="2">cv. AL8/78</strain>
    </source>
</reference>
<evidence type="ECO:0000313" key="3">
    <source>
        <dbReference type="Proteomes" id="UP000015105"/>
    </source>
</evidence>
<dbReference type="EnsemblPlants" id="AET7Gv20763500.3">
    <property type="protein sequence ID" value="AET7Gv20763500.3"/>
    <property type="gene ID" value="AET7Gv20763500"/>
</dbReference>
<evidence type="ECO:0000256" key="1">
    <source>
        <dbReference type="SAM" id="Phobius"/>
    </source>
</evidence>
<sequence>MLDGDLVESSSAYLVHCFLCYLIYFSLIYSVLCKSVFSFITLYHASSVSK</sequence>
<keyword evidence="3" id="KW-1185">Reference proteome</keyword>
<name>A0A453RZ28_AEGTS</name>
<keyword evidence="1" id="KW-1133">Transmembrane helix</keyword>
<dbReference type="Gramene" id="AET7Gv20763500.3">
    <property type="protein sequence ID" value="AET7Gv20763500.3"/>
    <property type="gene ID" value="AET7Gv20763500"/>
</dbReference>
<reference evidence="3" key="2">
    <citation type="journal article" date="2017" name="Nat. Plants">
        <title>The Aegilops tauschii genome reveals multiple impacts of transposons.</title>
        <authorList>
            <person name="Zhao G."/>
            <person name="Zou C."/>
            <person name="Li K."/>
            <person name="Wang K."/>
            <person name="Li T."/>
            <person name="Gao L."/>
            <person name="Zhang X."/>
            <person name="Wang H."/>
            <person name="Yang Z."/>
            <person name="Liu X."/>
            <person name="Jiang W."/>
            <person name="Mao L."/>
            <person name="Kong X."/>
            <person name="Jiao Y."/>
            <person name="Jia J."/>
        </authorList>
    </citation>
    <scope>NUCLEOTIDE SEQUENCE [LARGE SCALE GENOMIC DNA]</scope>
    <source>
        <strain evidence="3">cv. AL8/78</strain>
    </source>
</reference>